<evidence type="ECO:0000313" key="2">
    <source>
        <dbReference type="Proteomes" id="UP000308600"/>
    </source>
</evidence>
<keyword evidence="2" id="KW-1185">Reference proteome</keyword>
<dbReference type="EMBL" id="ML208298">
    <property type="protein sequence ID" value="TFK71432.1"/>
    <property type="molecule type" value="Genomic_DNA"/>
</dbReference>
<proteinExistence type="predicted"/>
<organism evidence="1 2">
    <name type="scientific">Pluteus cervinus</name>
    <dbReference type="NCBI Taxonomy" id="181527"/>
    <lineage>
        <taxon>Eukaryota</taxon>
        <taxon>Fungi</taxon>
        <taxon>Dikarya</taxon>
        <taxon>Basidiomycota</taxon>
        <taxon>Agaricomycotina</taxon>
        <taxon>Agaricomycetes</taxon>
        <taxon>Agaricomycetidae</taxon>
        <taxon>Agaricales</taxon>
        <taxon>Pluteineae</taxon>
        <taxon>Pluteaceae</taxon>
        <taxon>Pluteus</taxon>
    </lineage>
</organism>
<sequence>MPRTNALTSSSSLASQMDTPQPPDPVHTSPATPPPRPDIVPSNSRDGFPQLPLPVLQKRPASTRRRNTIRLNGVALQWMRFKSLVRRKFVTCPVVDSLDLGLSTTAHEDEPSSGSEFIIKDEDGDEVDEVVVDRSWFEEPKSSAHSDADEVGSHRSHASVDELPFQPTRSGFWTRNSTLIFLRWRLWPNLMEFFSSRFADPQLEEAYQREEWAQTKGLSLWSSLFFIINWLLGVVFIQTPVVLADKIFYYGFAPAFTVPLILVCAFDVPRRFRNLYQIYLGISVWSWSFYQIIFVALCGYYDSQESQFTCGSKDFLITFYYTSALQTIALFGASFYRFPAMIGSIIFLIMSGCLIVPVRASWTRNIMDFVIYQGVLLYTHYQRENSARRLYTLRMQLKLQFQRTQRAQVNERKAADSKRRLTSYVFHEVRVPLNTALLAVQNLDASGTIAREQQLEFHALEGSLSMMSKVLNDVLDFNRMDSGRLESLSKPYAFHQVMRSMFIPLQLATDARNLKLVIDLDTTIDDYARRAECATRGETPEAIALRLENEPSGEKVYGMVVGDETRLRQIVTNLASNACKFTPPGGTLTIVTRLVLPATDDINGRQSSKALYEGSPSAMSESALTASKLDQLNRNHHHPNAKTLKDRIVVRIEVTDTGWGIRPKDMAESKLFSAFNQTEQGRQQGGKGTGLGLALVRQIVKLSGGRLGIQSKIGVGSTFWVELPLGVGGKIISTPSPSPPDLRLHPTESAPQSTQLSNPPGLDSGLAPPLRIIPLKRPSKSSNADGRPVVSSYRSNSALHGLMNQAGLVELVLSKHVNDGHSQIPTRAIGDVSTGTDYPLPREPLPIAPIPFKNPIHDDIETDDEKENHVFDTTGIGSLHPRLGSLRLHIDSARDNLDSDGVSPPKKVEPETPSTPSSPPPLHPISFPSSPASSSKLDREVLVVDDDYLTRTLMTRLLSRLGCTVHTAENGQMALDILVPSSTSISSTASTSAASTSSGHGRQFLVVFMDNQMPVMSGLEAVSKLRQLGRHDFIVGVTGNALLTDQKEYLDAGVDHVLIKPVLERSLKNMLIKAEEGRKVDTERANL</sequence>
<gene>
    <name evidence="1" type="ORF">BDN72DRAFT_837652</name>
</gene>
<protein>
    <submittedName>
        <fullName evidence="1">Uncharacterized protein</fullName>
    </submittedName>
</protein>
<name>A0ACD3B0M3_9AGAR</name>
<dbReference type="Proteomes" id="UP000308600">
    <property type="component" value="Unassembled WGS sequence"/>
</dbReference>
<accession>A0ACD3B0M3</accession>
<evidence type="ECO:0000313" key="1">
    <source>
        <dbReference type="EMBL" id="TFK71432.1"/>
    </source>
</evidence>
<reference evidence="1 2" key="1">
    <citation type="journal article" date="2019" name="Nat. Ecol. Evol.">
        <title>Megaphylogeny resolves global patterns of mushroom evolution.</title>
        <authorList>
            <person name="Varga T."/>
            <person name="Krizsan K."/>
            <person name="Foldi C."/>
            <person name="Dima B."/>
            <person name="Sanchez-Garcia M."/>
            <person name="Sanchez-Ramirez S."/>
            <person name="Szollosi G.J."/>
            <person name="Szarkandi J.G."/>
            <person name="Papp V."/>
            <person name="Albert L."/>
            <person name="Andreopoulos W."/>
            <person name="Angelini C."/>
            <person name="Antonin V."/>
            <person name="Barry K.W."/>
            <person name="Bougher N.L."/>
            <person name="Buchanan P."/>
            <person name="Buyck B."/>
            <person name="Bense V."/>
            <person name="Catcheside P."/>
            <person name="Chovatia M."/>
            <person name="Cooper J."/>
            <person name="Damon W."/>
            <person name="Desjardin D."/>
            <person name="Finy P."/>
            <person name="Geml J."/>
            <person name="Haridas S."/>
            <person name="Hughes K."/>
            <person name="Justo A."/>
            <person name="Karasinski D."/>
            <person name="Kautmanova I."/>
            <person name="Kiss B."/>
            <person name="Kocsube S."/>
            <person name="Kotiranta H."/>
            <person name="LaButti K.M."/>
            <person name="Lechner B.E."/>
            <person name="Liimatainen K."/>
            <person name="Lipzen A."/>
            <person name="Lukacs Z."/>
            <person name="Mihaltcheva S."/>
            <person name="Morgado L.N."/>
            <person name="Niskanen T."/>
            <person name="Noordeloos M.E."/>
            <person name="Ohm R.A."/>
            <person name="Ortiz-Santana B."/>
            <person name="Ovrebo C."/>
            <person name="Racz N."/>
            <person name="Riley R."/>
            <person name="Savchenko A."/>
            <person name="Shiryaev A."/>
            <person name="Soop K."/>
            <person name="Spirin V."/>
            <person name="Szebenyi C."/>
            <person name="Tomsovsky M."/>
            <person name="Tulloss R.E."/>
            <person name="Uehling J."/>
            <person name="Grigoriev I.V."/>
            <person name="Vagvolgyi C."/>
            <person name="Papp T."/>
            <person name="Martin F.M."/>
            <person name="Miettinen O."/>
            <person name="Hibbett D.S."/>
            <person name="Nagy L.G."/>
        </authorList>
    </citation>
    <scope>NUCLEOTIDE SEQUENCE [LARGE SCALE GENOMIC DNA]</scope>
    <source>
        <strain evidence="1 2">NL-1719</strain>
    </source>
</reference>